<reference evidence="2" key="2">
    <citation type="submission" date="2020-05" db="UniProtKB">
        <authorList>
            <consortium name="EnsemblMetazoa"/>
        </authorList>
    </citation>
    <scope>IDENTIFICATION</scope>
    <source>
        <strain evidence="2">IAEA</strain>
    </source>
</reference>
<dbReference type="Proteomes" id="UP000092445">
    <property type="component" value="Unassembled WGS sequence"/>
</dbReference>
<keyword evidence="3" id="KW-1185">Reference proteome</keyword>
<accession>A0A1A9ZF82</accession>
<sequence>MTYDPYECIEMRCHNFSNCAFCLPRLLPLFHYIVEMMDTLDGIAFKKHNKSDRQVLMSRRQVSRTLHIDVLDNIDVFYNNAYPNCIAELLQFGSLHIDDDNDDDDAAAAAATMDGVDENVSLCGNAKAKAEAEPDEEEEEEEDDGDDVDNLRNILNI</sequence>
<name>A0A1A9ZF82_GLOPL</name>
<evidence type="ECO:0000256" key="1">
    <source>
        <dbReference type="SAM" id="MobiDB-lite"/>
    </source>
</evidence>
<evidence type="ECO:0000313" key="3">
    <source>
        <dbReference type="Proteomes" id="UP000092445"/>
    </source>
</evidence>
<dbReference type="EnsemblMetazoa" id="GPAI012786-RA">
    <property type="protein sequence ID" value="GPAI012786-PA"/>
    <property type="gene ID" value="GPAI012786"/>
</dbReference>
<protein>
    <submittedName>
        <fullName evidence="2">Uncharacterized protein</fullName>
    </submittedName>
</protein>
<reference evidence="3" key="1">
    <citation type="submission" date="2014-03" db="EMBL/GenBank/DDBJ databases">
        <authorList>
            <person name="Aksoy S."/>
            <person name="Warren W."/>
            <person name="Wilson R.K."/>
        </authorList>
    </citation>
    <scope>NUCLEOTIDE SEQUENCE [LARGE SCALE GENOMIC DNA]</scope>
    <source>
        <strain evidence="3">IAEA</strain>
    </source>
</reference>
<evidence type="ECO:0000313" key="2">
    <source>
        <dbReference type="EnsemblMetazoa" id="GPAI012786-PA"/>
    </source>
</evidence>
<dbReference type="AlphaFoldDB" id="A0A1A9ZF82"/>
<proteinExistence type="predicted"/>
<feature type="compositionally biased region" description="Acidic residues" evidence="1">
    <location>
        <begin position="133"/>
        <end position="148"/>
    </location>
</feature>
<organism evidence="2 3">
    <name type="scientific">Glossina pallidipes</name>
    <name type="common">Tsetse fly</name>
    <dbReference type="NCBI Taxonomy" id="7398"/>
    <lineage>
        <taxon>Eukaryota</taxon>
        <taxon>Metazoa</taxon>
        <taxon>Ecdysozoa</taxon>
        <taxon>Arthropoda</taxon>
        <taxon>Hexapoda</taxon>
        <taxon>Insecta</taxon>
        <taxon>Pterygota</taxon>
        <taxon>Neoptera</taxon>
        <taxon>Endopterygota</taxon>
        <taxon>Diptera</taxon>
        <taxon>Brachycera</taxon>
        <taxon>Muscomorpha</taxon>
        <taxon>Hippoboscoidea</taxon>
        <taxon>Glossinidae</taxon>
        <taxon>Glossina</taxon>
    </lineage>
</organism>
<feature type="region of interest" description="Disordered" evidence="1">
    <location>
        <begin position="125"/>
        <end position="157"/>
    </location>
</feature>
<dbReference type="VEuPathDB" id="VectorBase:GPAI012786"/>